<evidence type="ECO:0000313" key="2">
    <source>
        <dbReference type="EMBL" id="JAD21093.1"/>
    </source>
</evidence>
<dbReference type="AlphaFoldDB" id="A0A0A8Y7H5"/>
<proteinExistence type="predicted"/>
<feature type="signal peptide" evidence="1">
    <location>
        <begin position="1"/>
        <end position="25"/>
    </location>
</feature>
<keyword evidence="1" id="KW-0732">Signal</keyword>
<protein>
    <recommendedName>
        <fullName evidence="3">Secreted protein</fullName>
    </recommendedName>
</protein>
<organism evidence="2">
    <name type="scientific">Arundo donax</name>
    <name type="common">Giant reed</name>
    <name type="synonym">Donax arundinaceus</name>
    <dbReference type="NCBI Taxonomy" id="35708"/>
    <lineage>
        <taxon>Eukaryota</taxon>
        <taxon>Viridiplantae</taxon>
        <taxon>Streptophyta</taxon>
        <taxon>Embryophyta</taxon>
        <taxon>Tracheophyta</taxon>
        <taxon>Spermatophyta</taxon>
        <taxon>Magnoliopsida</taxon>
        <taxon>Liliopsida</taxon>
        <taxon>Poales</taxon>
        <taxon>Poaceae</taxon>
        <taxon>PACMAD clade</taxon>
        <taxon>Arundinoideae</taxon>
        <taxon>Arundineae</taxon>
        <taxon>Arundo</taxon>
    </lineage>
</organism>
<evidence type="ECO:0000256" key="1">
    <source>
        <dbReference type="SAM" id="SignalP"/>
    </source>
</evidence>
<name>A0A0A8Y7H5_ARUDO</name>
<feature type="chain" id="PRO_5002044619" description="Secreted protein" evidence="1">
    <location>
        <begin position="26"/>
        <end position="75"/>
    </location>
</feature>
<reference evidence="2" key="2">
    <citation type="journal article" date="2015" name="Data Brief">
        <title>Shoot transcriptome of the giant reed, Arundo donax.</title>
        <authorList>
            <person name="Barrero R.A."/>
            <person name="Guerrero F.D."/>
            <person name="Moolhuijzen P."/>
            <person name="Goolsby J.A."/>
            <person name="Tidwell J."/>
            <person name="Bellgard S.E."/>
            <person name="Bellgard M.I."/>
        </authorList>
    </citation>
    <scope>NUCLEOTIDE SEQUENCE</scope>
    <source>
        <tissue evidence="2">Shoot tissue taken approximately 20 cm above the soil surface</tissue>
    </source>
</reference>
<dbReference type="EMBL" id="GBRH01276802">
    <property type="protein sequence ID" value="JAD21093.1"/>
    <property type="molecule type" value="Transcribed_RNA"/>
</dbReference>
<sequence length="75" mass="8193">MHSLKQATLLLAADTLMLESSNCSCKPLSMPCTVHVLDENARETYRNPALAQHTTCYSCWCISLIGSFSEKASGL</sequence>
<accession>A0A0A8Y7H5</accession>
<reference evidence="2" key="1">
    <citation type="submission" date="2014-09" db="EMBL/GenBank/DDBJ databases">
        <authorList>
            <person name="Magalhaes I.L.F."/>
            <person name="Oliveira U."/>
            <person name="Santos F.R."/>
            <person name="Vidigal T.H.D.A."/>
            <person name="Brescovit A.D."/>
            <person name="Santos A.J."/>
        </authorList>
    </citation>
    <scope>NUCLEOTIDE SEQUENCE</scope>
    <source>
        <tissue evidence="2">Shoot tissue taken approximately 20 cm above the soil surface</tissue>
    </source>
</reference>
<evidence type="ECO:0008006" key="3">
    <source>
        <dbReference type="Google" id="ProtNLM"/>
    </source>
</evidence>